<dbReference type="AlphaFoldDB" id="A0A971M4B8"/>
<accession>A0A971M4B8</accession>
<gene>
    <name evidence="1" type="ORF">GXY80_09870</name>
</gene>
<sequence>MGTRIAIQAKKLGAKTLIHYSFPRHLSIPIFSVRRDNMKKKAEELGLTFLEVTAPDPMSDAGVSGTQQFIMEDVPKKINEYGKDTAFNGTNCAQQIPMIKQVADLGGIYVVPCCPSPFHGFPTALGIDASGDKKYDVEYIIGATREKLKEKGVLGRFSNLPVPGALLLSHTGVEYALMWMDGKTNGKMDDEVLKKLMEDFAGVQVDFEKLEDSGVVYDNLLLYIMDFIVY</sequence>
<proteinExistence type="predicted"/>
<name>A0A971M4B8_9BACT</name>
<evidence type="ECO:0000313" key="2">
    <source>
        <dbReference type="Proteomes" id="UP000777265"/>
    </source>
</evidence>
<dbReference type="Proteomes" id="UP000777265">
    <property type="component" value="Unassembled WGS sequence"/>
</dbReference>
<organism evidence="1 2">
    <name type="scientific">Syntrophorhabdus aromaticivorans</name>
    <dbReference type="NCBI Taxonomy" id="328301"/>
    <lineage>
        <taxon>Bacteria</taxon>
        <taxon>Pseudomonadati</taxon>
        <taxon>Thermodesulfobacteriota</taxon>
        <taxon>Syntrophorhabdia</taxon>
        <taxon>Syntrophorhabdales</taxon>
        <taxon>Syntrophorhabdaceae</taxon>
        <taxon>Syntrophorhabdus</taxon>
    </lineage>
</organism>
<reference evidence="1" key="1">
    <citation type="journal article" date="2020" name="Biotechnol. Biofuels">
        <title>New insights from the biogas microbiome by comprehensive genome-resolved metagenomics of nearly 1600 species originating from multiple anaerobic digesters.</title>
        <authorList>
            <person name="Campanaro S."/>
            <person name="Treu L."/>
            <person name="Rodriguez-R L.M."/>
            <person name="Kovalovszki A."/>
            <person name="Ziels R.M."/>
            <person name="Maus I."/>
            <person name="Zhu X."/>
            <person name="Kougias P.G."/>
            <person name="Basile A."/>
            <person name="Luo G."/>
            <person name="Schluter A."/>
            <person name="Konstantinidis K.T."/>
            <person name="Angelidaki I."/>
        </authorList>
    </citation>
    <scope>NUCLEOTIDE SEQUENCE</scope>
    <source>
        <strain evidence="1">AS06rmzACSIP_7</strain>
    </source>
</reference>
<dbReference type="Gene3D" id="3.40.50.11390">
    <property type="match status" value="1"/>
</dbReference>
<dbReference type="EMBL" id="JAAYEE010000168">
    <property type="protein sequence ID" value="NLW35772.1"/>
    <property type="molecule type" value="Genomic_DNA"/>
</dbReference>
<reference evidence="1" key="2">
    <citation type="submission" date="2020-01" db="EMBL/GenBank/DDBJ databases">
        <authorList>
            <person name="Campanaro S."/>
        </authorList>
    </citation>
    <scope>NUCLEOTIDE SEQUENCE</scope>
    <source>
        <strain evidence="1">AS06rmzACSIP_7</strain>
    </source>
</reference>
<feature type="non-terminal residue" evidence="1">
    <location>
        <position position="1"/>
    </location>
</feature>
<evidence type="ECO:0000313" key="1">
    <source>
        <dbReference type="EMBL" id="NLW35772.1"/>
    </source>
</evidence>
<protein>
    <submittedName>
        <fullName evidence="1">DUF3798 domain-containing protein</fullName>
    </submittedName>
</protein>
<dbReference type="Pfam" id="PF12683">
    <property type="entry name" value="DUF3798"/>
    <property type="match status" value="1"/>
</dbReference>
<comment type="caution">
    <text evidence="1">The sequence shown here is derived from an EMBL/GenBank/DDBJ whole genome shotgun (WGS) entry which is preliminary data.</text>
</comment>
<dbReference type="InterPro" id="IPR024258">
    <property type="entry name" value="DUF3798"/>
</dbReference>